<dbReference type="Proteomes" id="UP000095287">
    <property type="component" value="Unplaced"/>
</dbReference>
<keyword evidence="1" id="KW-1185">Reference proteome</keyword>
<reference evidence="2" key="1">
    <citation type="submission" date="2016-11" db="UniProtKB">
        <authorList>
            <consortium name="WormBaseParasite"/>
        </authorList>
    </citation>
    <scope>IDENTIFICATION</scope>
</reference>
<evidence type="ECO:0000313" key="2">
    <source>
        <dbReference type="WBParaSite" id="L893_g7610.t1"/>
    </source>
</evidence>
<protein>
    <submittedName>
        <fullName evidence="2">Uncharacterized protein</fullName>
    </submittedName>
</protein>
<accession>A0A1I8AP44</accession>
<proteinExistence type="predicted"/>
<dbReference type="AlphaFoldDB" id="A0A1I8AP44"/>
<organism evidence="1 2">
    <name type="scientific">Steinernema glaseri</name>
    <dbReference type="NCBI Taxonomy" id="37863"/>
    <lineage>
        <taxon>Eukaryota</taxon>
        <taxon>Metazoa</taxon>
        <taxon>Ecdysozoa</taxon>
        <taxon>Nematoda</taxon>
        <taxon>Chromadorea</taxon>
        <taxon>Rhabditida</taxon>
        <taxon>Tylenchina</taxon>
        <taxon>Panagrolaimomorpha</taxon>
        <taxon>Strongyloidoidea</taxon>
        <taxon>Steinernematidae</taxon>
        <taxon>Steinernema</taxon>
    </lineage>
</organism>
<dbReference type="WBParaSite" id="L893_g7610.t1">
    <property type="protein sequence ID" value="L893_g7610.t1"/>
    <property type="gene ID" value="L893_g7610"/>
</dbReference>
<name>A0A1I8AP44_9BILA</name>
<sequence length="27" mass="3133">MQQEADGCLQQHVKKRRVFASDVAHLH</sequence>
<evidence type="ECO:0000313" key="1">
    <source>
        <dbReference type="Proteomes" id="UP000095287"/>
    </source>
</evidence>